<evidence type="ECO:0000259" key="2">
    <source>
        <dbReference type="Pfam" id="PF05050"/>
    </source>
</evidence>
<feature type="coiled-coil region" evidence="1">
    <location>
        <begin position="275"/>
        <end position="309"/>
    </location>
</feature>
<dbReference type="EMBL" id="VWPK01000004">
    <property type="protein sequence ID" value="KAA5613798.1"/>
    <property type="molecule type" value="Genomic_DNA"/>
</dbReference>
<keyword evidence="1" id="KW-0175">Coiled coil</keyword>
<evidence type="ECO:0000256" key="1">
    <source>
        <dbReference type="SAM" id="Coils"/>
    </source>
</evidence>
<organism evidence="3 4">
    <name type="scientific">Rhodovastum atsumiense</name>
    <dbReference type="NCBI Taxonomy" id="504468"/>
    <lineage>
        <taxon>Bacteria</taxon>
        <taxon>Pseudomonadati</taxon>
        <taxon>Pseudomonadota</taxon>
        <taxon>Alphaproteobacteria</taxon>
        <taxon>Acetobacterales</taxon>
        <taxon>Acetobacteraceae</taxon>
        <taxon>Rhodovastum</taxon>
    </lineage>
</organism>
<dbReference type="GO" id="GO:0032259">
    <property type="term" value="P:methylation"/>
    <property type="evidence" value="ECO:0007669"/>
    <property type="project" value="UniProtKB-KW"/>
</dbReference>
<reference evidence="3 4" key="1">
    <citation type="submission" date="2019-09" db="EMBL/GenBank/DDBJ databases">
        <title>Genome sequence of Rhodovastum atsumiense, a diverse member of the Acetobacteraceae family of non-sulfur purple photosynthetic bacteria.</title>
        <authorList>
            <person name="Meyer T."/>
            <person name="Kyndt J."/>
        </authorList>
    </citation>
    <scope>NUCLEOTIDE SEQUENCE [LARGE SCALE GENOMIC DNA]</scope>
    <source>
        <strain evidence="3 4">DSM 21279</strain>
    </source>
</reference>
<dbReference type="Proteomes" id="UP000325255">
    <property type="component" value="Unassembled WGS sequence"/>
</dbReference>
<sequence length="809" mass="90900">MAQILNPHIYEVIAGNRLKVPDIPVYATESYGQCAEDLIVCALLVALAAREGLDLGHERYLEIGANHPVSCSTTYLLHRRLNMCGVLVEANPRLLDELRRFRPQDLVLHLAITPQGGGDATIHIAEEDELTSLDRRFVEDWPGWKVALRESLSVPALSLPELLEREFAGRAPLFLSIDIEGMDLDVLRTLDWTRWRPAIVQTEPSEHYHPGNADALTALLEGAGYIVVARTPVNLIALDAARSGRLDDNSASMITDLRTALQAETAATVRIRQDLAAAERARDAAVAELSALQSKTASLEHKLAETQDALVVAHADLHACEAQIARVAAAAVVARQQAEQRGREAAASGHEALFLCDKYRSMLKQATPERHDTSENTGYTARVQELESSLHELEAALWQAEAAARDSEARYQAINRSTFWRVTRPARSFCNRFPASARQVRAVLAPSARFARRLLLRLRSHDMEPQPAHLSTIDARASTGNQTIPRTEEPGERTEHDRFADNENFQARILDDYASTASERLKSFPAMLTFGDRALYFHAARNFGFRGSIVDGGCFVGGTTLSLVEGLRHNPAVRDGHADTQGLIRVYDMFQIDDDYILRHLQENYPNRHFQPQTSFLPVFEENLQHEKDMLQVRPGDVTRTGYPDSQPIELFGVDFCKALVVTDYTVRNFFPRLLPGALVIQQDFVHEFHPHIHLSMLRLADHFETYVELKWGGSVAFTCTKPVTQQTVRERFGADSSWYSDVATNVPLLRSMIESCHYDENRMIFLHTLAIYYLNQGRKENARAVFHEACERFPQFEPNEITRQLVGC</sequence>
<protein>
    <submittedName>
        <fullName evidence="3">FkbM family methyltransferase</fullName>
    </submittedName>
</protein>
<dbReference type="AlphaFoldDB" id="A0A5M6J2H6"/>
<gene>
    <name evidence="3" type="ORF">F1189_03205</name>
</gene>
<name>A0A5M6J2H6_9PROT</name>
<dbReference type="OrthoDB" id="9801609at2"/>
<dbReference type="InterPro" id="IPR029063">
    <property type="entry name" value="SAM-dependent_MTases_sf"/>
</dbReference>
<evidence type="ECO:0000313" key="3">
    <source>
        <dbReference type="EMBL" id="KAA5613798.1"/>
    </source>
</evidence>
<feature type="coiled-coil region" evidence="1">
    <location>
        <begin position="376"/>
        <end position="410"/>
    </location>
</feature>
<dbReference type="InterPro" id="IPR006342">
    <property type="entry name" value="FkbM_mtfrase"/>
</dbReference>
<keyword evidence="4" id="KW-1185">Reference proteome</keyword>
<accession>A0A5M6J2H6</accession>
<keyword evidence="3" id="KW-0489">Methyltransferase</keyword>
<keyword evidence="3" id="KW-0808">Transferase</keyword>
<dbReference type="Pfam" id="PF05050">
    <property type="entry name" value="Methyltransf_21"/>
    <property type="match status" value="1"/>
</dbReference>
<evidence type="ECO:0000313" key="4">
    <source>
        <dbReference type="Proteomes" id="UP000325255"/>
    </source>
</evidence>
<dbReference type="GO" id="GO:0008168">
    <property type="term" value="F:methyltransferase activity"/>
    <property type="evidence" value="ECO:0007669"/>
    <property type="project" value="UniProtKB-KW"/>
</dbReference>
<dbReference type="SUPFAM" id="SSF53335">
    <property type="entry name" value="S-adenosyl-L-methionine-dependent methyltransferases"/>
    <property type="match status" value="1"/>
</dbReference>
<comment type="caution">
    <text evidence="3">The sequence shown here is derived from an EMBL/GenBank/DDBJ whole genome shotgun (WGS) entry which is preliminary data.</text>
</comment>
<dbReference type="Gene3D" id="3.40.50.150">
    <property type="entry name" value="Vaccinia Virus protein VP39"/>
    <property type="match status" value="1"/>
</dbReference>
<proteinExistence type="predicted"/>
<feature type="domain" description="Methyltransferase FkbM" evidence="2">
    <location>
        <begin position="62"/>
        <end position="226"/>
    </location>
</feature>
<dbReference type="RefSeq" id="WP_150039181.1">
    <property type="nucleotide sequence ID" value="NZ_OW485601.1"/>
</dbReference>